<keyword evidence="8 12" id="KW-0663">Pyridoxal phosphate</keyword>
<dbReference type="GO" id="GO:0030170">
    <property type="term" value="F:pyridoxal phosphate binding"/>
    <property type="evidence" value="ECO:0007669"/>
    <property type="project" value="InterPro"/>
</dbReference>
<dbReference type="Proteomes" id="UP000283003">
    <property type="component" value="Unassembled WGS sequence"/>
</dbReference>
<evidence type="ECO:0000313" key="14">
    <source>
        <dbReference type="EMBL" id="RVQ66028.1"/>
    </source>
</evidence>
<evidence type="ECO:0000256" key="3">
    <source>
        <dbReference type="ARBA" id="ARBA00010008"/>
    </source>
</evidence>
<comment type="caution">
    <text evidence="14">The sequence shown here is derived from an EMBL/GenBank/DDBJ whole genome shotgun (WGS) entry which is preliminary data.</text>
</comment>
<proteinExistence type="inferred from homology"/>
<dbReference type="PROSITE" id="PS00599">
    <property type="entry name" value="AA_TRANSFER_CLASS_2"/>
    <property type="match status" value="1"/>
</dbReference>
<dbReference type="GO" id="GO:0008710">
    <property type="term" value="F:8-amino-7-oxononanoate synthase activity"/>
    <property type="evidence" value="ECO:0007669"/>
    <property type="project" value="UniProtKB-EC"/>
</dbReference>
<dbReference type="InterPro" id="IPR015424">
    <property type="entry name" value="PyrdxlP-dep_Trfase"/>
</dbReference>
<protein>
    <recommendedName>
        <fullName evidence="5">8-amino-7-oxononanoate synthase</fullName>
        <ecNumber evidence="5">2.3.1.47</ecNumber>
    </recommendedName>
    <alternativeName>
        <fullName evidence="9">7-keto-8-amino-pelargonic acid synthase</fullName>
    </alternativeName>
    <alternativeName>
        <fullName evidence="10">8-amino-7-ketopelargonate synthase</fullName>
    </alternativeName>
</protein>
<dbReference type="Gene3D" id="3.40.640.10">
    <property type="entry name" value="Type I PLP-dependent aspartate aminotransferase-like (Major domain)"/>
    <property type="match status" value="1"/>
</dbReference>
<evidence type="ECO:0000256" key="5">
    <source>
        <dbReference type="ARBA" id="ARBA00013187"/>
    </source>
</evidence>
<evidence type="ECO:0000256" key="8">
    <source>
        <dbReference type="ARBA" id="ARBA00022898"/>
    </source>
</evidence>
<dbReference type="SUPFAM" id="SSF53383">
    <property type="entry name" value="PLP-dependent transferases"/>
    <property type="match status" value="1"/>
</dbReference>
<evidence type="ECO:0000256" key="11">
    <source>
        <dbReference type="ARBA" id="ARBA00047715"/>
    </source>
</evidence>
<name>A0A437GVV4_9SPHN</name>
<dbReference type="GO" id="GO:0009102">
    <property type="term" value="P:biotin biosynthetic process"/>
    <property type="evidence" value="ECO:0007669"/>
    <property type="project" value="UniProtKB-KW"/>
</dbReference>
<evidence type="ECO:0000256" key="9">
    <source>
        <dbReference type="ARBA" id="ARBA00032610"/>
    </source>
</evidence>
<comment type="similarity">
    <text evidence="3">Belongs to the class-II pyridoxal-phosphate-dependent aminotransferase family. BioF subfamily.</text>
</comment>
<comment type="subunit">
    <text evidence="4">Homodimer.</text>
</comment>
<feature type="domain" description="Aminotransferase class I/classII large" evidence="13">
    <location>
        <begin position="41"/>
        <end position="381"/>
    </location>
</feature>
<dbReference type="PANTHER" id="PTHR13693">
    <property type="entry name" value="CLASS II AMINOTRANSFERASE/8-AMINO-7-OXONONANOATE SYNTHASE"/>
    <property type="match status" value="1"/>
</dbReference>
<dbReference type="EC" id="2.3.1.47" evidence="5"/>
<dbReference type="InterPro" id="IPR015422">
    <property type="entry name" value="PyrdxlP-dep_Trfase_small"/>
</dbReference>
<dbReference type="InterPro" id="IPR015421">
    <property type="entry name" value="PyrdxlP-dep_Trfase_major"/>
</dbReference>
<gene>
    <name evidence="14" type="ORF">EKN06_11820</name>
</gene>
<evidence type="ECO:0000259" key="13">
    <source>
        <dbReference type="Pfam" id="PF00155"/>
    </source>
</evidence>
<comment type="catalytic activity">
    <reaction evidence="11">
        <text>6-carboxyhexanoyl-[ACP] + L-alanine + H(+) = (8S)-8-amino-7-oxononanoate + holo-[ACP] + CO2</text>
        <dbReference type="Rhea" id="RHEA:42288"/>
        <dbReference type="Rhea" id="RHEA-COMP:9685"/>
        <dbReference type="Rhea" id="RHEA-COMP:9955"/>
        <dbReference type="ChEBI" id="CHEBI:15378"/>
        <dbReference type="ChEBI" id="CHEBI:16526"/>
        <dbReference type="ChEBI" id="CHEBI:57972"/>
        <dbReference type="ChEBI" id="CHEBI:64479"/>
        <dbReference type="ChEBI" id="CHEBI:78846"/>
        <dbReference type="ChEBI" id="CHEBI:149468"/>
        <dbReference type="EC" id="2.3.1.47"/>
    </reaction>
</comment>
<accession>A0A437GVV4</accession>
<dbReference type="Gene3D" id="3.90.1150.10">
    <property type="entry name" value="Aspartate Aminotransferase, domain 1"/>
    <property type="match status" value="1"/>
</dbReference>
<keyword evidence="6" id="KW-0808">Transferase</keyword>
<reference evidence="14 15" key="1">
    <citation type="submission" date="2018-12" db="EMBL/GenBank/DDBJ databases">
        <title>Croceicoccus ponticola sp. nov., a lipolytic bacterium isolated from seawater.</title>
        <authorList>
            <person name="Yoon J.-H."/>
        </authorList>
    </citation>
    <scope>NUCLEOTIDE SEQUENCE [LARGE SCALE GENOMIC DNA]</scope>
    <source>
        <strain evidence="14 15">GM-16</strain>
    </source>
</reference>
<dbReference type="AlphaFoldDB" id="A0A437GVV4"/>
<dbReference type="RefSeq" id="WP_127613130.1">
    <property type="nucleotide sequence ID" value="NZ_RXOL01000005.1"/>
</dbReference>
<comment type="pathway">
    <text evidence="2">Cofactor biosynthesis; biotin biosynthesis.</text>
</comment>
<keyword evidence="7" id="KW-0093">Biotin biosynthesis</keyword>
<evidence type="ECO:0000313" key="15">
    <source>
        <dbReference type="Proteomes" id="UP000283003"/>
    </source>
</evidence>
<dbReference type="InterPro" id="IPR001917">
    <property type="entry name" value="Aminotrans_II_pyridoxalP_BS"/>
</dbReference>
<organism evidence="14 15">
    <name type="scientific">Croceicoccus ponticola</name>
    <dbReference type="NCBI Taxonomy" id="2217664"/>
    <lineage>
        <taxon>Bacteria</taxon>
        <taxon>Pseudomonadati</taxon>
        <taxon>Pseudomonadota</taxon>
        <taxon>Alphaproteobacteria</taxon>
        <taxon>Sphingomonadales</taxon>
        <taxon>Erythrobacteraceae</taxon>
        <taxon>Croceicoccus</taxon>
    </lineage>
</organism>
<evidence type="ECO:0000256" key="6">
    <source>
        <dbReference type="ARBA" id="ARBA00022679"/>
    </source>
</evidence>
<comment type="cofactor">
    <cofactor evidence="1 12">
        <name>pyridoxal 5'-phosphate</name>
        <dbReference type="ChEBI" id="CHEBI:597326"/>
    </cofactor>
</comment>
<evidence type="ECO:0000256" key="7">
    <source>
        <dbReference type="ARBA" id="ARBA00022756"/>
    </source>
</evidence>
<dbReference type="EMBL" id="RXOL01000005">
    <property type="protein sequence ID" value="RVQ66028.1"/>
    <property type="molecule type" value="Genomic_DNA"/>
</dbReference>
<dbReference type="OrthoDB" id="9807157at2"/>
<evidence type="ECO:0000256" key="1">
    <source>
        <dbReference type="ARBA" id="ARBA00001933"/>
    </source>
</evidence>
<sequence>MSLLVPHLQRALAKTAQAGLTRTLRPAALAPAGRINRDGRQCVDFSSNDYLGLALHPLLIERSREWAGRYGAGSGSSRLVTGTHDAHLAVEAKIAAFKGTEAALLFASGWQANAAVIPALVAAMPGVAVFTDRLNHGSMHAGCAAAGVRQHRFAHNDLDALTGLLERHAAAPARLILTESVFSMDGDRVDLARLAQIARDHEAILYIDEAHATGVLGPRGAGLSATVTGGVDIAMGTFSKAMGSFGAYIAGSRMLCDYLVNACGGFIYTTAPPPAVLGAIDAALDIVPDMDADRERLAGLADRLRGGLVGAGFDVAASSTQIVPAIVGDAAAAMALSERLAANGMIAAAIRPPTVPAGTSRLRIALRATHAEADIDALIAAVAAGA</sequence>
<dbReference type="PANTHER" id="PTHR13693:SF100">
    <property type="entry name" value="8-AMINO-7-OXONONANOATE SYNTHASE"/>
    <property type="match status" value="1"/>
</dbReference>
<dbReference type="InterPro" id="IPR004839">
    <property type="entry name" value="Aminotransferase_I/II_large"/>
</dbReference>
<keyword evidence="15" id="KW-1185">Reference proteome</keyword>
<dbReference type="Pfam" id="PF00155">
    <property type="entry name" value="Aminotran_1_2"/>
    <property type="match status" value="1"/>
</dbReference>
<dbReference type="InterPro" id="IPR050087">
    <property type="entry name" value="AON_synthase_class-II"/>
</dbReference>
<evidence type="ECO:0000256" key="2">
    <source>
        <dbReference type="ARBA" id="ARBA00004746"/>
    </source>
</evidence>
<evidence type="ECO:0000256" key="12">
    <source>
        <dbReference type="RuleBase" id="RU003693"/>
    </source>
</evidence>
<evidence type="ECO:0000256" key="4">
    <source>
        <dbReference type="ARBA" id="ARBA00011738"/>
    </source>
</evidence>
<evidence type="ECO:0000256" key="10">
    <source>
        <dbReference type="ARBA" id="ARBA00033381"/>
    </source>
</evidence>